<protein>
    <recommendedName>
        <fullName evidence="4">Hydrophobin</fullName>
    </recommendedName>
</protein>
<dbReference type="OrthoDB" id="4225815at2759"/>
<gene>
    <name evidence="2" type="ORF">JVT61DRAFT_8329</name>
</gene>
<keyword evidence="1" id="KW-1133">Transmembrane helix</keyword>
<proteinExistence type="predicted"/>
<keyword evidence="1" id="KW-0812">Transmembrane</keyword>
<accession>A0A8I2Z002</accession>
<evidence type="ECO:0008006" key="4">
    <source>
        <dbReference type="Google" id="ProtNLM"/>
    </source>
</evidence>
<reference evidence="2" key="1">
    <citation type="submission" date="2021-03" db="EMBL/GenBank/DDBJ databases">
        <title>Evolutionary innovations through gain and loss of genes in the ectomycorrhizal Boletales.</title>
        <authorList>
            <person name="Wu G."/>
            <person name="Miyauchi S."/>
            <person name="Morin E."/>
            <person name="Yang Z.-L."/>
            <person name="Xu J."/>
            <person name="Martin F.M."/>
        </authorList>
    </citation>
    <scope>NUCLEOTIDE SEQUENCE</scope>
    <source>
        <strain evidence="2">BR01</strain>
    </source>
</reference>
<keyword evidence="1" id="KW-0472">Membrane</keyword>
<evidence type="ECO:0000313" key="2">
    <source>
        <dbReference type="EMBL" id="KAG6380237.1"/>
    </source>
</evidence>
<evidence type="ECO:0000256" key="1">
    <source>
        <dbReference type="SAM" id="Phobius"/>
    </source>
</evidence>
<dbReference type="EMBL" id="JAGFBS010000003">
    <property type="protein sequence ID" value="KAG6380237.1"/>
    <property type="molecule type" value="Genomic_DNA"/>
</dbReference>
<name>A0A8I2Z002_9AGAM</name>
<dbReference type="Proteomes" id="UP000683000">
    <property type="component" value="Unassembled WGS sequence"/>
</dbReference>
<sequence length="82" mass="8805">MAGLQKLQFFHRSKTPALSHRIDTNMFIHPSTILFSVIALVGVATAVPTALEARTSSTCNSGSVNCCQSVQSVRFFSSTTVT</sequence>
<evidence type="ECO:0000313" key="3">
    <source>
        <dbReference type="Proteomes" id="UP000683000"/>
    </source>
</evidence>
<organism evidence="2 3">
    <name type="scientific">Boletus reticuloceps</name>
    <dbReference type="NCBI Taxonomy" id="495285"/>
    <lineage>
        <taxon>Eukaryota</taxon>
        <taxon>Fungi</taxon>
        <taxon>Dikarya</taxon>
        <taxon>Basidiomycota</taxon>
        <taxon>Agaricomycotina</taxon>
        <taxon>Agaricomycetes</taxon>
        <taxon>Agaricomycetidae</taxon>
        <taxon>Boletales</taxon>
        <taxon>Boletineae</taxon>
        <taxon>Boletaceae</taxon>
        <taxon>Boletoideae</taxon>
        <taxon>Boletus</taxon>
    </lineage>
</organism>
<keyword evidence="3" id="KW-1185">Reference proteome</keyword>
<dbReference type="AlphaFoldDB" id="A0A8I2Z002"/>
<comment type="caution">
    <text evidence="2">The sequence shown here is derived from an EMBL/GenBank/DDBJ whole genome shotgun (WGS) entry which is preliminary data.</text>
</comment>
<feature type="transmembrane region" description="Helical" evidence="1">
    <location>
        <begin position="27"/>
        <end position="47"/>
    </location>
</feature>